<organism evidence="2 3">
    <name type="scientific">Plasmodium vivax India VII</name>
    <dbReference type="NCBI Taxonomy" id="1077284"/>
    <lineage>
        <taxon>Eukaryota</taxon>
        <taxon>Sar</taxon>
        <taxon>Alveolata</taxon>
        <taxon>Apicomplexa</taxon>
        <taxon>Aconoidasida</taxon>
        <taxon>Haemosporida</taxon>
        <taxon>Plasmodiidae</taxon>
        <taxon>Plasmodium</taxon>
        <taxon>Plasmodium (Plasmodium)</taxon>
    </lineage>
</organism>
<dbReference type="InterPro" id="IPR008780">
    <property type="entry name" value="Plasmodium_Vir"/>
</dbReference>
<evidence type="ECO:0000256" key="1">
    <source>
        <dbReference type="SAM" id="Phobius"/>
    </source>
</evidence>
<keyword evidence="1" id="KW-0812">Transmembrane</keyword>
<accession>A0A0J9S3P7</accession>
<gene>
    <name evidence="2" type="ORF">PVIIG_05301</name>
</gene>
<sequence length="181" mass="21272">DLCKEQIKEIDINILNNVNDLIKLYENLYSSTLNEEGYTDEKCTNLGECFDLYKTKVELCRADTNEIFCKELENFIIVYNKIRQNEHPCTNIPNRLPHIRGITAATNTLITFYVILVVPSVLFMTYKFTPFGTWIRRHILKKNKIKSDFNEKNKKIQHGSDDDQSKMICNKYNIQYQSTKS</sequence>
<dbReference type="AlphaFoldDB" id="A0A0J9S3P7"/>
<dbReference type="Proteomes" id="UP000053562">
    <property type="component" value="Unassembled WGS sequence"/>
</dbReference>
<keyword evidence="1" id="KW-1133">Transmembrane helix</keyword>
<protein>
    <recommendedName>
        <fullName evidence="4">VIR protein</fullName>
    </recommendedName>
</protein>
<reference evidence="2 3" key="1">
    <citation type="submission" date="2011-08" db="EMBL/GenBank/DDBJ databases">
        <title>The Genome Sequence of Plasmodium vivax India VII.</title>
        <authorList>
            <consortium name="The Broad Institute Genome Sequencing Platform"/>
            <consortium name="The Broad Institute Genome Sequencing Center for Infectious Disease"/>
            <person name="Neafsey D."/>
            <person name="Carlton J."/>
            <person name="Barnwell J."/>
            <person name="Collins W."/>
            <person name="Escalante A."/>
            <person name="Mullikin J."/>
            <person name="Saul A."/>
            <person name="Guigo R."/>
            <person name="Camara F."/>
            <person name="Young S.K."/>
            <person name="Zeng Q."/>
            <person name="Gargeya S."/>
            <person name="Fitzgerald M."/>
            <person name="Haas B."/>
            <person name="Abouelleil A."/>
            <person name="Alvarado L."/>
            <person name="Arachchi H.M."/>
            <person name="Berlin A."/>
            <person name="Brown A."/>
            <person name="Chapman S.B."/>
            <person name="Chen Z."/>
            <person name="Dunbar C."/>
            <person name="Freedman E."/>
            <person name="Gearin G."/>
            <person name="Gellesch M."/>
            <person name="Goldberg J."/>
            <person name="Griggs A."/>
            <person name="Gujja S."/>
            <person name="Heiman D."/>
            <person name="Howarth C."/>
            <person name="Larson L."/>
            <person name="Lui A."/>
            <person name="MacDonald P.J.P."/>
            <person name="Montmayeur A."/>
            <person name="Murphy C."/>
            <person name="Neiman D."/>
            <person name="Pearson M."/>
            <person name="Priest M."/>
            <person name="Roberts A."/>
            <person name="Saif S."/>
            <person name="Shea T."/>
            <person name="Shenoy N."/>
            <person name="Sisk P."/>
            <person name="Stolte C."/>
            <person name="Sykes S."/>
            <person name="Wortman J."/>
            <person name="Nusbaum C."/>
            <person name="Birren B."/>
        </authorList>
    </citation>
    <scope>NUCLEOTIDE SEQUENCE [LARGE SCALE GENOMIC DNA]</scope>
    <source>
        <strain evidence="2 3">India VII</strain>
    </source>
</reference>
<name>A0A0J9S3P7_PLAVI</name>
<evidence type="ECO:0008006" key="4">
    <source>
        <dbReference type="Google" id="ProtNLM"/>
    </source>
</evidence>
<dbReference type="EMBL" id="KQ234421">
    <property type="protein sequence ID" value="KMZ77331.1"/>
    <property type="molecule type" value="Genomic_DNA"/>
</dbReference>
<proteinExistence type="predicted"/>
<feature type="transmembrane region" description="Helical" evidence="1">
    <location>
        <begin position="110"/>
        <end position="135"/>
    </location>
</feature>
<evidence type="ECO:0000313" key="2">
    <source>
        <dbReference type="EMBL" id="KMZ77331.1"/>
    </source>
</evidence>
<evidence type="ECO:0000313" key="3">
    <source>
        <dbReference type="Proteomes" id="UP000053562"/>
    </source>
</evidence>
<dbReference type="Pfam" id="PF05795">
    <property type="entry name" value="Plasmodium_Vir"/>
    <property type="match status" value="1"/>
</dbReference>
<feature type="non-terminal residue" evidence="2">
    <location>
        <position position="1"/>
    </location>
</feature>
<keyword evidence="1" id="KW-0472">Membrane</keyword>